<dbReference type="AlphaFoldDB" id="A0A6I8LRQ2"/>
<dbReference type="PANTHER" id="PTHR40758">
    <property type="entry name" value="CONSERVED PROTEIN"/>
    <property type="match status" value="1"/>
</dbReference>
<name>A0A6I8LRQ2_9PSEU</name>
<gene>
    <name evidence="2" type="ORF">AA23TX_05605</name>
</gene>
<dbReference type="InterPro" id="IPR024344">
    <property type="entry name" value="MDMPI_metal-binding"/>
</dbReference>
<dbReference type="InterPro" id="IPR017517">
    <property type="entry name" value="Maleyloyr_isom"/>
</dbReference>
<dbReference type="SUPFAM" id="SSF109854">
    <property type="entry name" value="DinB/YfiT-like putative metalloenzymes"/>
    <property type="match status" value="1"/>
</dbReference>
<proteinExistence type="predicted"/>
<keyword evidence="3" id="KW-1185">Reference proteome</keyword>
<dbReference type="EMBL" id="CABVGP010000002">
    <property type="protein sequence ID" value="VVJ20584.1"/>
    <property type="molecule type" value="Genomic_DNA"/>
</dbReference>
<dbReference type="PANTHER" id="PTHR40758:SF1">
    <property type="entry name" value="CONSERVED PROTEIN"/>
    <property type="match status" value="1"/>
</dbReference>
<feature type="domain" description="Mycothiol-dependent maleylpyruvate isomerase metal-binding" evidence="1">
    <location>
        <begin position="17"/>
        <end position="130"/>
    </location>
</feature>
<protein>
    <recommendedName>
        <fullName evidence="1">Mycothiol-dependent maleylpyruvate isomerase metal-binding domain-containing protein</fullName>
    </recommendedName>
</protein>
<dbReference type="NCBIfam" id="TIGR03083">
    <property type="entry name" value="maleylpyruvate isomerase family mycothiol-dependent enzyme"/>
    <property type="match status" value="1"/>
</dbReference>
<organism evidence="2 3">
    <name type="scientific">Amycolatopsis camponoti</name>
    <dbReference type="NCBI Taxonomy" id="2606593"/>
    <lineage>
        <taxon>Bacteria</taxon>
        <taxon>Bacillati</taxon>
        <taxon>Actinomycetota</taxon>
        <taxon>Actinomycetes</taxon>
        <taxon>Pseudonocardiales</taxon>
        <taxon>Pseudonocardiaceae</taxon>
        <taxon>Amycolatopsis</taxon>
    </lineage>
</organism>
<evidence type="ECO:0000313" key="2">
    <source>
        <dbReference type="EMBL" id="VVJ20584.1"/>
    </source>
</evidence>
<dbReference type="Pfam" id="PF11716">
    <property type="entry name" value="MDMPI_N"/>
    <property type="match status" value="1"/>
</dbReference>
<accession>A0A6I8LRQ2</accession>
<reference evidence="2 3" key="1">
    <citation type="submission" date="2019-09" db="EMBL/GenBank/DDBJ databases">
        <authorList>
            <person name="Leyn A S."/>
        </authorList>
    </citation>
    <scope>NUCLEOTIDE SEQUENCE [LARGE SCALE GENOMIC DNA]</scope>
    <source>
        <strain evidence="2">AA231_1</strain>
    </source>
</reference>
<dbReference type="InterPro" id="IPR034660">
    <property type="entry name" value="DinB/YfiT-like"/>
</dbReference>
<dbReference type="GO" id="GO:0005886">
    <property type="term" value="C:plasma membrane"/>
    <property type="evidence" value="ECO:0007669"/>
    <property type="project" value="TreeGrafter"/>
</dbReference>
<dbReference type="Proteomes" id="UP000399805">
    <property type="component" value="Unassembled WGS sequence"/>
</dbReference>
<dbReference type="GO" id="GO:0046872">
    <property type="term" value="F:metal ion binding"/>
    <property type="evidence" value="ECO:0007669"/>
    <property type="project" value="InterPro"/>
</dbReference>
<evidence type="ECO:0000313" key="3">
    <source>
        <dbReference type="Proteomes" id="UP000399805"/>
    </source>
</evidence>
<dbReference type="RefSeq" id="WP_155545667.1">
    <property type="nucleotide sequence ID" value="NZ_CABVGP010000002.1"/>
</dbReference>
<sequence>MTTMPFPARDYLPVLRELTDAFAARLHTADAAAAVPDCAGWTLADLGTHLGNVHRWAATVVTTGEVQPQNFEAGPDADLASWYAESAQLLLAALEKAVPEDRCWHFGGTGKTKAFWFRRQVHETAVHLADSGSDHALDPPVAADGVDEVLTAWLPRVTRWHAAPSLTAPLALRATDTGDVWTLHPGEPPTLGSATEPAATAEAPARDLLLHLWKRTATPPSVSGDTTIADQLLKAPFTA</sequence>
<evidence type="ECO:0000259" key="1">
    <source>
        <dbReference type="Pfam" id="PF11716"/>
    </source>
</evidence>